<evidence type="ECO:0000256" key="4">
    <source>
        <dbReference type="ARBA" id="ARBA00012438"/>
    </source>
</evidence>
<dbReference type="Pfam" id="PF02518">
    <property type="entry name" value="HATPase_c"/>
    <property type="match status" value="1"/>
</dbReference>
<evidence type="ECO:0000256" key="10">
    <source>
        <dbReference type="ARBA" id="ARBA00022777"/>
    </source>
</evidence>
<dbReference type="GO" id="GO:0051539">
    <property type="term" value="F:4 iron, 4 sulfur cluster binding"/>
    <property type="evidence" value="ECO:0007669"/>
    <property type="project" value="UniProtKB-KW"/>
</dbReference>
<evidence type="ECO:0000256" key="2">
    <source>
        <dbReference type="ARBA" id="ARBA00001966"/>
    </source>
</evidence>
<keyword evidence="13" id="KW-0411">Iron-sulfur</keyword>
<comment type="cofactor">
    <cofactor evidence="2">
        <name>[4Fe-4S] cluster</name>
        <dbReference type="ChEBI" id="CHEBI:49883"/>
    </cofactor>
</comment>
<keyword evidence="16" id="KW-0812">Transmembrane</keyword>
<reference evidence="18 19" key="1">
    <citation type="submission" date="2019-12" db="EMBL/GenBank/DDBJ databases">
        <title>Deinococcus sp. HMF7620 Genome sequencing and assembly.</title>
        <authorList>
            <person name="Kang H."/>
            <person name="Kim H."/>
            <person name="Joh K."/>
        </authorList>
    </citation>
    <scope>NUCLEOTIDE SEQUENCE [LARGE SCALE GENOMIC DNA]</scope>
    <source>
        <strain evidence="18 19">HMF7620</strain>
    </source>
</reference>
<keyword evidence="12" id="KW-0902">Two-component regulatory system</keyword>
<dbReference type="GO" id="GO:0005737">
    <property type="term" value="C:cytoplasm"/>
    <property type="evidence" value="ECO:0007669"/>
    <property type="project" value="UniProtKB-SubCell"/>
</dbReference>
<evidence type="ECO:0000256" key="12">
    <source>
        <dbReference type="ARBA" id="ARBA00023012"/>
    </source>
</evidence>
<keyword evidence="10" id="KW-0418">Kinase</keyword>
<dbReference type="InterPro" id="IPR029016">
    <property type="entry name" value="GAF-like_dom_sf"/>
</dbReference>
<name>A0A7C9LIS5_9DEIO</name>
<dbReference type="Pfam" id="PF07730">
    <property type="entry name" value="HisKA_3"/>
    <property type="match status" value="1"/>
</dbReference>
<dbReference type="GO" id="GO:0016020">
    <property type="term" value="C:membrane"/>
    <property type="evidence" value="ECO:0007669"/>
    <property type="project" value="InterPro"/>
</dbReference>
<dbReference type="PRINTS" id="PR00344">
    <property type="entry name" value="BCTRLSENSOR"/>
</dbReference>
<keyword evidence="19" id="KW-1185">Reference proteome</keyword>
<dbReference type="PANTHER" id="PTHR24421">
    <property type="entry name" value="NITRATE/NITRITE SENSOR PROTEIN NARX-RELATED"/>
    <property type="match status" value="1"/>
</dbReference>
<dbReference type="Gene3D" id="3.30.450.40">
    <property type="match status" value="1"/>
</dbReference>
<comment type="caution">
    <text evidence="18">The sequence shown here is derived from an EMBL/GenBank/DDBJ whole genome shotgun (WGS) entry which is preliminary data.</text>
</comment>
<dbReference type="EC" id="2.7.13.3" evidence="4"/>
<proteinExistence type="predicted"/>
<evidence type="ECO:0000259" key="17">
    <source>
        <dbReference type="PROSITE" id="PS50109"/>
    </source>
</evidence>
<dbReference type="PROSITE" id="PS50109">
    <property type="entry name" value="HIS_KIN"/>
    <property type="match status" value="1"/>
</dbReference>
<keyword evidence="6" id="KW-0004">4Fe-4S</keyword>
<feature type="transmembrane region" description="Helical" evidence="16">
    <location>
        <begin position="41"/>
        <end position="60"/>
    </location>
</feature>
<dbReference type="InterPro" id="IPR011712">
    <property type="entry name" value="Sig_transdc_His_kin_sub3_dim/P"/>
</dbReference>
<evidence type="ECO:0000256" key="1">
    <source>
        <dbReference type="ARBA" id="ARBA00000085"/>
    </source>
</evidence>
<dbReference type="InterPro" id="IPR005467">
    <property type="entry name" value="His_kinase_dom"/>
</dbReference>
<dbReference type="GO" id="GO:0000155">
    <property type="term" value="F:phosphorelay sensor kinase activity"/>
    <property type="evidence" value="ECO:0007669"/>
    <property type="project" value="InterPro"/>
</dbReference>
<dbReference type="SUPFAM" id="SSF55781">
    <property type="entry name" value="GAF domain-like"/>
    <property type="match status" value="1"/>
</dbReference>
<evidence type="ECO:0000256" key="14">
    <source>
        <dbReference type="ARBA" id="ARBA00024827"/>
    </source>
</evidence>
<keyword evidence="8" id="KW-0808">Transferase</keyword>
<evidence type="ECO:0000313" key="19">
    <source>
        <dbReference type="Proteomes" id="UP000483286"/>
    </source>
</evidence>
<evidence type="ECO:0000256" key="8">
    <source>
        <dbReference type="ARBA" id="ARBA00022679"/>
    </source>
</evidence>
<evidence type="ECO:0000256" key="3">
    <source>
        <dbReference type="ARBA" id="ARBA00004496"/>
    </source>
</evidence>
<dbReference type="SMART" id="SM00387">
    <property type="entry name" value="HATPase_c"/>
    <property type="match status" value="1"/>
</dbReference>
<dbReference type="GO" id="GO:0046872">
    <property type="term" value="F:metal ion binding"/>
    <property type="evidence" value="ECO:0007669"/>
    <property type="project" value="UniProtKB-KW"/>
</dbReference>
<comment type="subcellular location">
    <subcellularLocation>
        <location evidence="3">Cytoplasm</location>
    </subcellularLocation>
</comment>
<dbReference type="Gene3D" id="3.30.565.10">
    <property type="entry name" value="Histidine kinase-like ATPase, C-terminal domain"/>
    <property type="match status" value="1"/>
</dbReference>
<keyword evidence="16" id="KW-1133">Transmembrane helix</keyword>
<dbReference type="SMART" id="SM00065">
    <property type="entry name" value="GAF"/>
    <property type="match status" value="1"/>
</dbReference>
<evidence type="ECO:0000313" key="18">
    <source>
        <dbReference type="EMBL" id="MVN85318.1"/>
    </source>
</evidence>
<dbReference type="InterPro" id="IPR050482">
    <property type="entry name" value="Sensor_HK_TwoCompSys"/>
</dbReference>
<dbReference type="AlphaFoldDB" id="A0A7C9LIS5"/>
<evidence type="ECO:0000256" key="16">
    <source>
        <dbReference type="SAM" id="Phobius"/>
    </source>
</evidence>
<dbReference type="EMBL" id="WQLB01000001">
    <property type="protein sequence ID" value="MVN85318.1"/>
    <property type="molecule type" value="Genomic_DNA"/>
</dbReference>
<sequence>MSRPGDLTDTSAEVVALVPEPADTEERGFRLSDRVRVVRNVLPPLIVLVVGVVEFLISRLPSSRQELWAHLLFYGLVGPAVTYFSVEWIAQGTRARERAERDLRDLYGQLSASHAQLGAVQALMRDLTDAPDMGAVLDVAARGALRVTGAAHATLTVPGGLSASAAPTPPPEVRHALKVPVPGGGALALGFTDPPGEDTEALAQALAAEVARGVEAVRQRTLDLMTLYSVDQSIRAERNLRRLLARVTRTMAERVGAEARAIFLSDQDGVLRLEYAQDRHGEKRGGLPAPPFAQQVAQAGEPQSAAGGDAAEVFADARSVLGLPMRDEEGLVGVIVLGDARDRAFDAARVSLLALMAGQATLAVRNARAYLYSEELAISDERARIAREIHDGVAQSLAFAALKLDIVARQLHADPAKAETEVRAATTLLREQIREVRRSIFALRPIDLERYGLLETVQRYVLDFGEQNSVRVTLNISGDVHLSPGDEAVVFRILQESLNNVAKHARAQEVKVTLHGGERVTLRVQDDGAGFDPAGLTGRVSSAGGLGLLQMRERIEARGGEYRVLSSPGHGTLIEADMPQG</sequence>
<keyword evidence="11" id="KW-0408">Iron</keyword>
<keyword evidence="16" id="KW-0472">Membrane</keyword>
<evidence type="ECO:0000256" key="11">
    <source>
        <dbReference type="ARBA" id="ARBA00023004"/>
    </source>
</evidence>
<evidence type="ECO:0000256" key="6">
    <source>
        <dbReference type="ARBA" id="ARBA00022485"/>
    </source>
</evidence>
<feature type="transmembrane region" description="Helical" evidence="16">
    <location>
        <begin position="67"/>
        <end position="86"/>
    </location>
</feature>
<dbReference type="PANTHER" id="PTHR24421:SF57">
    <property type="entry name" value="HISTIDINE KINASE DIMERISATION AND PHOSPHOACCEPTOR REGION"/>
    <property type="match status" value="1"/>
</dbReference>
<dbReference type="SUPFAM" id="SSF55874">
    <property type="entry name" value="ATPase domain of HSP90 chaperone/DNA topoisomerase II/histidine kinase"/>
    <property type="match status" value="1"/>
</dbReference>
<accession>A0A7C9LIS5</accession>
<protein>
    <recommendedName>
        <fullName evidence="5">Oxygen sensor histidine kinase NreB</fullName>
        <ecNumber evidence="4">2.7.13.3</ecNumber>
    </recommendedName>
    <alternativeName>
        <fullName evidence="15">Nitrogen regulation protein B</fullName>
    </alternativeName>
</protein>
<evidence type="ECO:0000256" key="7">
    <source>
        <dbReference type="ARBA" id="ARBA00022490"/>
    </source>
</evidence>
<evidence type="ECO:0000256" key="9">
    <source>
        <dbReference type="ARBA" id="ARBA00022723"/>
    </source>
</evidence>
<evidence type="ECO:0000256" key="15">
    <source>
        <dbReference type="ARBA" id="ARBA00030800"/>
    </source>
</evidence>
<comment type="function">
    <text evidence="14">Member of the two-component regulatory system NreB/NreC involved in the control of dissimilatory nitrate/nitrite reduction in response to oxygen. NreB functions as a direct oxygen sensor histidine kinase which is autophosphorylated, in the absence of oxygen, probably at the conserved histidine residue, and transfers its phosphate group probably to a conserved aspartate residue of NreC. NreB/NreC activates the expression of the nitrate (narGHJI) and nitrite (nir) reductase operons, as well as the putative nitrate transporter gene narT.</text>
</comment>
<dbReference type="GO" id="GO:0046983">
    <property type="term" value="F:protein dimerization activity"/>
    <property type="evidence" value="ECO:0007669"/>
    <property type="project" value="InterPro"/>
</dbReference>
<dbReference type="InterPro" id="IPR003018">
    <property type="entry name" value="GAF"/>
</dbReference>
<dbReference type="InterPro" id="IPR004358">
    <property type="entry name" value="Sig_transdc_His_kin-like_C"/>
</dbReference>
<comment type="catalytic activity">
    <reaction evidence="1">
        <text>ATP + protein L-histidine = ADP + protein N-phospho-L-histidine.</text>
        <dbReference type="EC" id="2.7.13.3"/>
    </reaction>
</comment>
<evidence type="ECO:0000256" key="5">
    <source>
        <dbReference type="ARBA" id="ARBA00017322"/>
    </source>
</evidence>
<gene>
    <name evidence="18" type="ORF">GO986_00855</name>
</gene>
<evidence type="ECO:0000256" key="13">
    <source>
        <dbReference type="ARBA" id="ARBA00023014"/>
    </source>
</evidence>
<dbReference type="Proteomes" id="UP000483286">
    <property type="component" value="Unassembled WGS sequence"/>
</dbReference>
<dbReference type="InterPro" id="IPR003594">
    <property type="entry name" value="HATPase_dom"/>
</dbReference>
<dbReference type="Pfam" id="PF01590">
    <property type="entry name" value="GAF"/>
    <property type="match status" value="1"/>
</dbReference>
<dbReference type="Gene3D" id="1.20.5.1930">
    <property type="match status" value="1"/>
</dbReference>
<feature type="domain" description="Histidine kinase" evidence="17">
    <location>
        <begin position="384"/>
        <end position="581"/>
    </location>
</feature>
<organism evidence="18 19">
    <name type="scientific">Deinococcus arboris</name>
    <dbReference type="NCBI Taxonomy" id="2682977"/>
    <lineage>
        <taxon>Bacteria</taxon>
        <taxon>Thermotogati</taxon>
        <taxon>Deinococcota</taxon>
        <taxon>Deinococci</taxon>
        <taxon>Deinococcales</taxon>
        <taxon>Deinococcaceae</taxon>
        <taxon>Deinococcus</taxon>
    </lineage>
</organism>
<dbReference type="InterPro" id="IPR036890">
    <property type="entry name" value="HATPase_C_sf"/>
</dbReference>
<keyword evidence="9" id="KW-0479">Metal-binding</keyword>
<dbReference type="CDD" id="cd16917">
    <property type="entry name" value="HATPase_UhpB-NarQ-NarX-like"/>
    <property type="match status" value="1"/>
</dbReference>
<keyword evidence="7" id="KW-0963">Cytoplasm</keyword>